<proteinExistence type="predicted"/>
<gene>
    <name evidence="3" type="ORF">ESZ91_09930</name>
</gene>
<dbReference type="SUPFAM" id="SSF141868">
    <property type="entry name" value="EAL domain-like"/>
    <property type="match status" value="1"/>
</dbReference>
<dbReference type="Gene3D" id="3.20.20.450">
    <property type="entry name" value="EAL domain"/>
    <property type="match status" value="1"/>
</dbReference>
<keyword evidence="4" id="KW-1185">Reference proteome</keyword>
<dbReference type="InterPro" id="IPR001633">
    <property type="entry name" value="EAL_dom"/>
</dbReference>
<dbReference type="Gene3D" id="3.30.70.270">
    <property type="match status" value="1"/>
</dbReference>
<accession>A0A4Q2K4T2</accession>
<dbReference type="InterPro" id="IPR050706">
    <property type="entry name" value="Cyclic-di-GMP_PDE-like"/>
</dbReference>
<dbReference type="InterPro" id="IPR035919">
    <property type="entry name" value="EAL_sf"/>
</dbReference>
<reference evidence="3 4" key="1">
    <citation type="journal article" date="2019" name="Gut">
        <title>Antibiotics-induced monodominance of a novel gut bacterial order.</title>
        <authorList>
            <person name="Hildebrand F."/>
            <person name="Moitinho-Silva L."/>
            <person name="Blasche S."/>
            <person name="Jahn M.T."/>
            <person name="Gossmann T.I."/>
            <person name="Heuerta-Cepas J."/>
            <person name="Hercog R."/>
            <person name="Luetge M."/>
            <person name="Bahram M."/>
            <person name="Pryszlak A."/>
            <person name="Alves R.J."/>
            <person name="Waszak S.M."/>
            <person name="Zhu A."/>
            <person name="Ye L."/>
            <person name="Costea P.I."/>
            <person name="Aalvink S."/>
            <person name="Belzer C."/>
            <person name="Forslund S.K."/>
            <person name="Sunagawa S."/>
            <person name="Hentschel U."/>
            <person name="Merten C."/>
            <person name="Patil K.R."/>
            <person name="Benes V."/>
            <person name="Bork P."/>
        </authorList>
    </citation>
    <scope>NUCLEOTIDE SEQUENCE [LARGE SCALE GENOMIC DNA]</scope>
    <source>
        <strain evidence="3 4">HDS1380</strain>
    </source>
</reference>
<evidence type="ECO:0000313" key="3">
    <source>
        <dbReference type="EMBL" id="RXZ57972.1"/>
    </source>
</evidence>
<dbReference type="CDD" id="cd01948">
    <property type="entry name" value="EAL"/>
    <property type="match status" value="1"/>
</dbReference>
<dbReference type="Pfam" id="PF00563">
    <property type="entry name" value="EAL"/>
    <property type="match status" value="1"/>
</dbReference>
<evidence type="ECO:0000256" key="1">
    <source>
        <dbReference type="SAM" id="Phobius"/>
    </source>
</evidence>
<dbReference type="SMART" id="SM00052">
    <property type="entry name" value="EAL"/>
    <property type="match status" value="1"/>
</dbReference>
<dbReference type="PANTHER" id="PTHR33121">
    <property type="entry name" value="CYCLIC DI-GMP PHOSPHODIESTERASE PDEF"/>
    <property type="match status" value="1"/>
</dbReference>
<dbReference type="AlphaFoldDB" id="A0A4Q2K4T2"/>
<evidence type="ECO:0000259" key="2">
    <source>
        <dbReference type="PROSITE" id="PS50883"/>
    </source>
</evidence>
<dbReference type="InterPro" id="IPR043128">
    <property type="entry name" value="Rev_trsase/Diguanyl_cyclase"/>
</dbReference>
<dbReference type="GO" id="GO:0071111">
    <property type="term" value="F:cyclic-guanylate-specific phosphodiesterase activity"/>
    <property type="evidence" value="ECO:0007669"/>
    <property type="project" value="InterPro"/>
</dbReference>
<dbReference type="RefSeq" id="WP_129226821.1">
    <property type="nucleotide sequence ID" value="NZ_SDOZ01000004.1"/>
</dbReference>
<protein>
    <submittedName>
        <fullName evidence="3">EAL domain-containing protein</fullName>
    </submittedName>
</protein>
<feature type="transmembrane region" description="Helical" evidence="1">
    <location>
        <begin position="244"/>
        <end position="268"/>
    </location>
</feature>
<dbReference type="PANTHER" id="PTHR33121:SF70">
    <property type="entry name" value="SIGNALING PROTEIN YKOW"/>
    <property type="match status" value="1"/>
</dbReference>
<dbReference type="PROSITE" id="PS50883">
    <property type="entry name" value="EAL"/>
    <property type="match status" value="1"/>
</dbReference>
<evidence type="ECO:0000313" key="4">
    <source>
        <dbReference type="Proteomes" id="UP000291269"/>
    </source>
</evidence>
<name>A0A4Q2K4T2_9FIRM</name>
<organism evidence="3 4">
    <name type="scientific">Candidatus Borkfalkia ceftriaxoniphila</name>
    <dbReference type="NCBI Taxonomy" id="2508949"/>
    <lineage>
        <taxon>Bacteria</taxon>
        <taxon>Bacillati</taxon>
        <taxon>Bacillota</taxon>
        <taxon>Clostridia</taxon>
        <taxon>Christensenellales</taxon>
        <taxon>Christensenellaceae</taxon>
        <taxon>Candidatus Borkfalkia</taxon>
    </lineage>
</organism>
<dbReference type="EMBL" id="SDOZ01000004">
    <property type="protein sequence ID" value="RXZ57972.1"/>
    <property type="molecule type" value="Genomic_DNA"/>
</dbReference>
<dbReference type="Proteomes" id="UP000291269">
    <property type="component" value="Unassembled WGS sequence"/>
</dbReference>
<comment type="caution">
    <text evidence="3">The sequence shown here is derived from an EMBL/GenBank/DDBJ whole genome shotgun (WGS) entry which is preliminary data.</text>
</comment>
<feature type="transmembrane region" description="Helical" evidence="1">
    <location>
        <begin position="12"/>
        <end position="35"/>
    </location>
</feature>
<dbReference type="OrthoDB" id="9762141at2"/>
<keyword evidence="1" id="KW-0472">Membrane</keyword>
<sequence>MKKHSAKFNKTMWIKTIVVAVVLISVELIAGFSLYHNAVTSAYDGTFRQYAASLSGIERELNEIFSEDVGNFDEEDGFALSGSLDAAGAEIEIGGQSYAVQSQTIAHNLQERPVLFYSLSDMCKGIGDETLYTVYTKSVNGETALRLRPFEEAVKQLSMAGFEGIALASGSGRVVFATGVFDGYFQDYGFELQPSEASSVRIVNEGEGHYACSVRVLGATGYYLGAFVDFTGQQKISDSLAREIAVILIVTGAVVGVLFLLYSFWVGLNENSFRYSYRIVTDADGKIIRANAKFKQDFPQTVEIKENVARFEEKTFNAVKISAFGAERLLACVAKKQTNGRIRLSASELALPYESDLENKDLMKNVYDVFTAKGGRVLIGTIFIGNLANFKAMFGTEFAQKVYAKIFAKTEQEFTYAYEIDDSHIGILYPEGKKLDNLLQDIKDAVNFIDQPVMIDGNLVNIGAKFGFAVCDAVMERRDFEYAAIAADAALKRAAEDKMNDYFIYHESQKKQYAKFFVQYDIRKMLDDGDFYMEYQPQYSLKENRITGFEALFRVRNPKMNVSAYEIISYAERTGNMVMLGDFVFDTSMRFAKIIEGRGVTVSLNVSPIQLMQAGFVENFLKIYHKYDLKAGTISVEITESFLMHTFDETLKKLQILCEQGISIHLDDFGTQYSSLLYLKKLPIAAIKIDREFISDIAANEYSRAITRMVLNITKELKLLSISEGIETKEQLQILQEMGCDVIQGYLIGRSVKEDAALEMLRNFKPEI</sequence>
<feature type="domain" description="EAL" evidence="2">
    <location>
        <begin position="515"/>
        <end position="765"/>
    </location>
</feature>
<keyword evidence="1" id="KW-1133">Transmembrane helix</keyword>
<keyword evidence="1" id="KW-0812">Transmembrane</keyword>